<proteinExistence type="inferred from homology"/>
<evidence type="ECO:0000313" key="3">
    <source>
        <dbReference type="EMBL" id="PNH03358.1"/>
    </source>
</evidence>
<gene>
    <name evidence="3" type="ORF">TSOC_010574</name>
</gene>
<comment type="caution">
    <text evidence="3">The sequence shown here is derived from an EMBL/GenBank/DDBJ whole genome shotgun (WGS) entry which is preliminary data.</text>
</comment>
<name>A0A2J7ZSX2_9CHLO</name>
<dbReference type="Gene3D" id="3.30.70.3250">
    <property type="entry name" value="Ribonuclease P, Pop5 subunit"/>
    <property type="match status" value="1"/>
</dbReference>
<keyword evidence="2" id="KW-0819">tRNA processing</keyword>
<dbReference type="EMBL" id="PGGS01000514">
    <property type="protein sequence ID" value="PNH03358.1"/>
    <property type="molecule type" value="Genomic_DNA"/>
</dbReference>
<comment type="similarity">
    <text evidence="1">Belongs to the eukaryotic/archaeal RNase P protein component 2 family.</text>
</comment>
<evidence type="ECO:0000313" key="4">
    <source>
        <dbReference type="Proteomes" id="UP000236333"/>
    </source>
</evidence>
<dbReference type="Pfam" id="PF01900">
    <property type="entry name" value="RNase_P_Rpp14"/>
    <property type="match status" value="1"/>
</dbReference>
<accession>A0A2J7ZSX2</accession>
<dbReference type="InterPro" id="IPR038085">
    <property type="entry name" value="Rnp2-like_sf"/>
</dbReference>
<dbReference type="SUPFAM" id="SSF160350">
    <property type="entry name" value="Rnp2-like"/>
    <property type="match status" value="1"/>
</dbReference>
<dbReference type="GO" id="GO:0030677">
    <property type="term" value="C:ribonuclease P complex"/>
    <property type="evidence" value="ECO:0007669"/>
    <property type="project" value="InterPro"/>
</dbReference>
<evidence type="ECO:0000256" key="2">
    <source>
        <dbReference type="ARBA" id="ARBA00022694"/>
    </source>
</evidence>
<dbReference type="AlphaFoldDB" id="A0A2J7ZSX2"/>
<dbReference type="Proteomes" id="UP000236333">
    <property type="component" value="Unassembled WGS sequence"/>
</dbReference>
<dbReference type="OrthoDB" id="24745at2759"/>
<protein>
    <submittedName>
        <fullName evidence="3">Uncharacterized protein</fullName>
    </submittedName>
</protein>
<evidence type="ECO:0000256" key="1">
    <source>
        <dbReference type="ARBA" id="ARBA00010800"/>
    </source>
</evidence>
<reference evidence="3 4" key="1">
    <citation type="journal article" date="2017" name="Mol. Biol. Evol.">
        <title>The 4-celled Tetrabaena socialis nuclear genome reveals the essential components for genetic control of cell number at the origin of multicellularity in the volvocine lineage.</title>
        <authorList>
            <person name="Featherston J."/>
            <person name="Arakaki Y."/>
            <person name="Hanschen E.R."/>
            <person name="Ferris P.J."/>
            <person name="Michod R.E."/>
            <person name="Olson B.J.S.C."/>
            <person name="Nozaki H."/>
            <person name="Durand P.M."/>
        </authorList>
    </citation>
    <scope>NUCLEOTIDE SEQUENCE [LARGE SCALE GENOMIC DNA]</scope>
    <source>
        <strain evidence="3 4">NIES-571</strain>
    </source>
</reference>
<keyword evidence="4" id="KW-1185">Reference proteome</keyword>
<sequence length="79" mass="8303">MVGQGKEKGAGGEARRARGKVVTCMALLTELKQRAAAVRVLRVSGTLARCKEAAVAHSAFKLQQAKLGKQVGAEEGRGR</sequence>
<organism evidence="3 4">
    <name type="scientific">Tetrabaena socialis</name>
    <dbReference type="NCBI Taxonomy" id="47790"/>
    <lineage>
        <taxon>Eukaryota</taxon>
        <taxon>Viridiplantae</taxon>
        <taxon>Chlorophyta</taxon>
        <taxon>core chlorophytes</taxon>
        <taxon>Chlorophyceae</taxon>
        <taxon>CS clade</taxon>
        <taxon>Chlamydomonadales</taxon>
        <taxon>Tetrabaenaceae</taxon>
        <taxon>Tetrabaena</taxon>
    </lineage>
</organism>
<dbReference type="GO" id="GO:0001682">
    <property type="term" value="P:tRNA 5'-leader removal"/>
    <property type="evidence" value="ECO:0007669"/>
    <property type="project" value="InterPro"/>
</dbReference>
<dbReference type="InterPro" id="IPR002759">
    <property type="entry name" value="Pop5/Rpp14/Rnp2-like"/>
</dbReference>